<evidence type="ECO:0008006" key="4">
    <source>
        <dbReference type="Google" id="ProtNLM"/>
    </source>
</evidence>
<feature type="region of interest" description="Disordered" evidence="1">
    <location>
        <begin position="1"/>
        <end position="91"/>
    </location>
</feature>
<dbReference type="EMBL" id="JAYKXN010000001">
    <property type="protein sequence ID" value="KAK7319374.1"/>
    <property type="molecule type" value="Genomic_DNA"/>
</dbReference>
<proteinExistence type="predicted"/>
<comment type="caution">
    <text evidence="2">The sequence shown here is derived from an EMBL/GenBank/DDBJ whole genome shotgun (WGS) entry which is preliminary data.</text>
</comment>
<reference evidence="2 3" key="1">
    <citation type="submission" date="2024-01" db="EMBL/GenBank/DDBJ databases">
        <title>The genomes of 5 underutilized Papilionoideae crops provide insights into root nodulation and disease resistance.</title>
        <authorList>
            <person name="Yuan L."/>
        </authorList>
    </citation>
    <scope>NUCLEOTIDE SEQUENCE [LARGE SCALE GENOMIC DNA]</scope>
    <source>
        <strain evidence="2">LY-2023</strain>
        <tissue evidence="2">Leaf</tissue>
    </source>
</reference>
<organism evidence="2 3">
    <name type="scientific">Clitoria ternatea</name>
    <name type="common">Butterfly pea</name>
    <dbReference type="NCBI Taxonomy" id="43366"/>
    <lineage>
        <taxon>Eukaryota</taxon>
        <taxon>Viridiplantae</taxon>
        <taxon>Streptophyta</taxon>
        <taxon>Embryophyta</taxon>
        <taxon>Tracheophyta</taxon>
        <taxon>Spermatophyta</taxon>
        <taxon>Magnoliopsida</taxon>
        <taxon>eudicotyledons</taxon>
        <taxon>Gunneridae</taxon>
        <taxon>Pentapetalae</taxon>
        <taxon>rosids</taxon>
        <taxon>fabids</taxon>
        <taxon>Fabales</taxon>
        <taxon>Fabaceae</taxon>
        <taxon>Papilionoideae</taxon>
        <taxon>50 kb inversion clade</taxon>
        <taxon>NPAAA clade</taxon>
        <taxon>indigoferoid/millettioid clade</taxon>
        <taxon>Phaseoleae</taxon>
        <taxon>Clitoria</taxon>
    </lineage>
</organism>
<evidence type="ECO:0000313" key="2">
    <source>
        <dbReference type="EMBL" id="KAK7319374.1"/>
    </source>
</evidence>
<evidence type="ECO:0000313" key="3">
    <source>
        <dbReference type="Proteomes" id="UP001359559"/>
    </source>
</evidence>
<protein>
    <recommendedName>
        <fullName evidence="4">EKN</fullName>
    </recommendedName>
</protein>
<evidence type="ECO:0000256" key="1">
    <source>
        <dbReference type="SAM" id="MobiDB-lite"/>
    </source>
</evidence>
<gene>
    <name evidence="2" type="ORF">RJT34_04095</name>
</gene>
<keyword evidence="3" id="KW-1185">Reference proteome</keyword>
<sequence>MGNCGSNPKTNEGPETLPEPQPATEEVKVQHSNTDDTPDPSDSDNKSLASLLNKKVEEAHKREEVKAEPKAEEPKNEEVKVQEENPKTEEA</sequence>
<feature type="compositionally biased region" description="Polar residues" evidence="1">
    <location>
        <begin position="1"/>
        <end position="10"/>
    </location>
</feature>
<accession>A0AAN9KP43</accession>
<feature type="compositionally biased region" description="Basic and acidic residues" evidence="1">
    <location>
        <begin position="54"/>
        <end position="91"/>
    </location>
</feature>
<dbReference type="Proteomes" id="UP001359559">
    <property type="component" value="Unassembled WGS sequence"/>
</dbReference>
<name>A0AAN9KP43_CLITE</name>
<dbReference type="AlphaFoldDB" id="A0AAN9KP43"/>